<dbReference type="Proteomes" id="UP000287866">
    <property type="component" value="Unassembled WGS sequence"/>
</dbReference>
<comment type="caution">
    <text evidence="1">The sequence shown here is derived from an EMBL/GenBank/DDBJ whole genome shotgun (WGS) entry which is preliminary data.</text>
</comment>
<organism evidence="1 2">
    <name type="scientific">Phycicoccus flavus</name>
    <dbReference type="NCBI Taxonomy" id="2502783"/>
    <lineage>
        <taxon>Bacteria</taxon>
        <taxon>Bacillati</taxon>
        <taxon>Actinomycetota</taxon>
        <taxon>Actinomycetes</taxon>
        <taxon>Micrococcales</taxon>
        <taxon>Intrasporangiaceae</taxon>
        <taxon>Phycicoccus</taxon>
    </lineage>
</organism>
<sequence>MPSIALFVAFRLARPESFWARRFYRDKPKKLARARARAARLDGLRRRVRDAVSFGGFGPAG</sequence>
<evidence type="ECO:0000313" key="1">
    <source>
        <dbReference type="EMBL" id="NHA69151.1"/>
    </source>
</evidence>
<gene>
    <name evidence="1" type="ORF">EPD83_013985</name>
</gene>
<evidence type="ECO:0000313" key="2">
    <source>
        <dbReference type="Proteomes" id="UP000287866"/>
    </source>
</evidence>
<dbReference type="AlphaFoldDB" id="A0A8T6RAE8"/>
<proteinExistence type="predicted"/>
<name>A0A8T6RAE8_9MICO</name>
<keyword evidence="2" id="KW-1185">Reference proteome</keyword>
<reference evidence="1" key="1">
    <citation type="submission" date="2020-03" db="EMBL/GenBank/DDBJ databases">
        <title>Phycicoccus flavus sp. nov., a novel endophytic actinobacterium isolated from branch of Kandelia candel.</title>
        <authorList>
            <person name="Tuo L."/>
        </authorList>
    </citation>
    <scope>NUCLEOTIDE SEQUENCE</scope>
    <source>
        <strain evidence="1">CMS6Z-2</strain>
    </source>
</reference>
<protein>
    <submittedName>
        <fullName evidence="1">Uncharacterized protein</fullName>
    </submittedName>
</protein>
<dbReference type="EMBL" id="SAYU02000048">
    <property type="protein sequence ID" value="NHA69151.1"/>
    <property type="molecule type" value="Genomic_DNA"/>
</dbReference>
<accession>A0A8T6RAE8</accession>